<gene>
    <name evidence="1" type="ORF">CAMSH0001_0758</name>
</gene>
<evidence type="ECO:0000313" key="2">
    <source>
        <dbReference type="Proteomes" id="UP000003107"/>
    </source>
</evidence>
<evidence type="ECO:0000313" key="1">
    <source>
        <dbReference type="EMBL" id="EET79148.1"/>
    </source>
</evidence>
<protein>
    <submittedName>
        <fullName evidence="1">Uncharacterized protein</fullName>
    </submittedName>
</protein>
<keyword evidence="2" id="KW-1185">Reference proteome</keyword>
<dbReference type="STRING" id="553219.CAMSH0001_0758"/>
<organism evidence="1 2">
    <name type="scientific">Campylobacter showae RM3277</name>
    <dbReference type="NCBI Taxonomy" id="553219"/>
    <lineage>
        <taxon>Bacteria</taxon>
        <taxon>Pseudomonadati</taxon>
        <taxon>Campylobacterota</taxon>
        <taxon>Epsilonproteobacteria</taxon>
        <taxon>Campylobacterales</taxon>
        <taxon>Campylobacteraceae</taxon>
        <taxon>Campylobacter</taxon>
    </lineage>
</organism>
<reference evidence="1 2" key="1">
    <citation type="submission" date="2009-07" db="EMBL/GenBank/DDBJ databases">
        <authorList>
            <person name="Madupu R."/>
            <person name="Sebastian Y."/>
            <person name="Durkin A.S."/>
            <person name="Torralba M."/>
            <person name="Methe B."/>
            <person name="Sutton G.G."/>
            <person name="Strausberg R.L."/>
            <person name="Nelson K.E."/>
        </authorList>
    </citation>
    <scope>NUCLEOTIDE SEQUENCE [LARGE SCALE GENOMIC DNA]</scope>
    <source>
        <strain evidence="1 2">RM3277</strain>
    </source>
</reference>
<dbReference type="EMBL" id="ACVQ01000027">
    <property type="protein sequence ID" value="EET79148.1"/>
    <property type="molecule type" value="Genomic_DNA"/>
</dbReference>
<dbReference type="AlphaFoldDB" id="C6RHD1"/>
<comment type="caution">
    <text evidence="1">The sequence shown here is derived from an EMBL/GenBank/DDBJ whole genome shotgun (WGS) entry which is preliminary data.</text>
</comment>
<name>C6RHD1_9BACT</name>
<sequence>MINLSFYSIVIGNRNDVIFAVRAKFNKIRYRIFRLGEAKFLLRFAHSCKQKIFKRSLYIKTKNQAKYREMILNVFYVAALVAKQKK</sequence>
<accession>C6RHD1</accession>
<proteinExistence type="predicted"/>
<dbReference type="Proteomes" id="UP000003107">
    <property type="component" value="Unassembled WGS sequence"/>
</dbReference>